<gene>
    <name evidence="8" type="ORF">AbraCBS73388_007485</name>
</gene>
<dbReference type="GO" id="GO:0003677">
    <property type="term" value="F:DNA binding"/>
    <property type="evidence" value="ECO:0007669"/>
    <property type="project" value="UniProtKB-KW"/>
</dbReference>
<dbReference type="InterPro" id="IPR001138">
    <property type="entry name" value="Zn2Cys6_DnaBD"/>
</dbReference>
<dbReference type="PROSITE" id="PS00463">
    <property type="entry name" value="ZN2_CY6_FUNGAL_1"/>
    <property type="match status" value="1"/>
</dbReference>
<dbReference type="PANTHER" id="PTHR46910:SF23">
    <property type="entry name" value="THIAMINE REPRESSIBLE GENES REGULATORY PROTEIN THI1"/>
    <property type="match status" value="1"/>
</dbReference>
<dbReference type="InterPro" id="IPR007219">
    <property type="entry name" value="XnlR_reg_dom"/>
</dbReference>
<feature type="region of interest" description="Disordered" evidence="6">
    <location>
        <begin position="666"/>
        <end position="691"/>
    </location>
</feature>
<dbReference type="EMBL" id="BROQ01000041">
    <property type="protein sequence ID" value="GKZ21584.1"/>
    <property type="molecule type" value="Genomic_DNA"/>
</dbReference>
<sequence>MAEGRRSARACDECRRLKEKCEGGIPCRRCAHFRRPCESKALASRARDFRVYVPRRAPLSTICVHWSRPAKSEVQELLDRCRYMEQILKHTIEGIALDTKSLSRLANSLATSKGPAQTEVTSPAGLALEEEDCTIDPVGDTTTHFSGEFSYWNFSMRIKQRIQSRMRTKSPDRVSGYWRAQHLKTNEHLSAALACFPPRPITGFLVKTFLKYAATHWFLVEEDWLLDRVRRLYTDPASLGDTAAAVASILLSVLAIGTQYAHLESPTDRDPKNQTSSFSEEDVGVRFYEQSIRLLPEIIELSCLESVQACLLLGYYALPVDASGLGYIYVNLAVRLAMQNGMHRKCRREAFSPVMMETRNRVWWTAYSLERSAIFTIIVDLANIVRLISIFHGRPLSVHRADVDADLPHARGDMGQAESAWSPQCAVISIQMLDWLEEFLHDISRLRHAQPAGLPVIIGQLIARKESWNRWWAGIPSTLVNPDQPGYQPNRAVMHLCLESCLLRMFVGRPFLLRKETPNRPDAGLHATLETPEIQASECDSLIGDCIQAAQEALTICRQLRDNGPGLARASYLEYSACRAALLVLIAFSVQNLSDGLREPMREGLALLREMSAAGDSARSEVSLLEALERSLARLQTVAQRPEPAAESAAVVSDYEAFRNWGTSCKKPAPDGAPSHPDTVDPWTVPLDGTDQLPPFDPTLDLSIFGGANLSPSATWPTRTETQVLEEFLAGSSLDPIWTHVDLP</sequence>
<dbReference type="PANTHER" id="PTHR46910">
    <property type="entry name" value="TRANSCRIPTION FACTOR PDR1"/>
    <property type="match status" value="1"/>
</dbReference>
<accession>A0A9W5YPX0</accession>
<name>A0A9W5YPX0_9EURO</name>
<keyword evidence="4" id="KW-0804">Transcription</keyword>
<keyword evidence="2" id="KW-0805">Transcription regulation</keyword>
<comment type="caution">
    <text evidence="8">The sequence shown here is derived from an EMBL/GenBank/DDBJ whole genome shotgun (WGS) entry which is preliminary data.</text>
</comment>
<dbReference type="GO" id="GO:0009893">
    <property type="term" value="P:positive regulation of metabolic process"/>
    <property type="evidence" value="ECO:0007669"/>
    <property type="project" value="UniProtKB-ARBA"/>
</dbReference>
<protein>
    <recommendedName>
        <fullName evidence="7">Zn(2)-C6 fungal-type domain-containing protein</fullName>
    </recommendedName>
</protein>
<keyword evidence="5" id="KW-0539">Nucleus</keyword>
<evidence type="ECO:0000313" key="9">
    <source>
        <dbReference type="Proteomes" id="UP001143548"/>
    </source>
</evidence>
<feature type="domain" description="Zn(2)-C6 fungal-type" evidence="7">
    <location>
        <begin position="10"/>
        <end position="37"/>
    </location>
</feature>
<dbReference type="GO" id="GO:0000981">
    <property type="term" value="F:DNA-binding transcription factor activity, RNA polymerase II-specific"/>
    <property type="evidence" value="ECO:0007669"/>
    <property type="project" value="InterPro"/>
</dbReference>
<evidence type="ECO:0000256" key="5">
    <source>
        <dbReference type="ARBA" id="ARBA00023242"/>
    </source>
</evidence>
<dbReference type="InterPro" id="IPR050987">
    <property type="entry name" value="AtrR-like"/>
</dbReference>
<dbReference type="Pfam" id="PF04082">
    <property type="entry name" value="Fungal_trans"/>
    <property type="match status" value="1"/>
</dbReference>
<dbReference type="PROSITE" id="PS50048">
    <property type="entry name" value="ZN2_CY6_FUNGAL_2"/>
    <property type="match status" value="1"/>
</dbReference>
<organism evidence="8 9">
    <name type="scientific">Aspergillus brasiliensis</name>
    <dbReference type="NCBI Taxonomy" id="319629"/>
    <lineage>
        <taxon>Eukaryota</taxon>
        <taxon>Fungi</taxon>
        <taxon>Dikarya</taxon>
        <taxon>Ascomycota</taxon>
        <taxon>Pezizomycotina</taxon>
        <taxon>Eurotiomycetes</taxon>
        <taxon>Eurotiomycetidae</taxon>
        <taxon>Eurotiales</taxon>
        <taxon>Aspergillaceae</taxon>
        <taxon>Aspergillus</taxon>
        <taxon>Aspergillus subgen. Circumdati</taxon>
    </lineage>
</organism>
<keyword evidence="1" id="KW-0479">Metal-binding</keyword>
<evidence type="ECO:0000259" key="7">
    <source>
        <dbReference type="PROSITE" id="PS50048"/>
    </source>
</evidence>
<dbReference type="Gene3D" id="4.10.240.10">
    <property type="entry name" value="Zn(2)-C6 fungal-type DNA-binding domain"/>
    <property type="match status" value="1"/>
</dbReference>
<dbReference type="CDD" id="cd12148">
    <property type="entry name" value="fungal_TF_MHR"/>
    <property type="match status" value="1"/>
</dbReference>
<dbReference type="GO" id="GO:0006351">
    <property type="term" value="P:DNA-templated transcription"/>
    <property type="evidence" value="ECO:0007669"/>
    <property type="project" value="InterPro"/>
</dbReference>
<dbReference type="SUPFAM" id="SSF57701">
    <property type="entry name" value="Zn2/Cys6 DNA-binding domain"/>
    <property type="match status" value="1"/>
</dbReference>
<dbReference type="GO" id="GO:0008270">
    <property type="term" value="F:zinc ion binding"/>
    <property type="evidence" value="ECO:0007669"/>
    <property type="project" value="InterPro"/>
</dbReference>
<proteinExistence type="predicted"/>
<dbReference type="AlphaFoldDB" id="A0A9W5YPX0"/>
<evidence type="ECO:0000256" key="4">
    <source>
        <dbReference type="ARBA" id="ARBA00023163"/>
    </source>
</evidence>
<keyword evidence="3" id="KW-0238">DNA-binding</keyword>
<dbReference type="Proteomes" id="UP001143548">
    <property type="component" value="Unassembled WGS sequence"/>
</dbReference>
<dbReference type="Pfam" id="PF00172">
    <property type="entry name" value="Zn_clus"/>
    <property type="match status" value="1"/>
</dbReference>
<dbReference type="InterPro" id="IPR036864">
    <property type="entry name" value="Zn2-C6_fun-type_DNA-bd_sf"/>
</dbReference>
<dbReference type="CDD" id="cd00067">
    <property type="entry name" value="GAL4"/>
    <property type="match status" value="1"/>
</dbReference>
<evidence type="ECO:0000256" key="1">
    <source>
        <dbReference type="ARBA" id="ARBA00022723"/>
    </source>
</evidence>
<reference evidence="8" key="1">
    <citation type="submission" date="2022-07" db="EMBL/GenBank/DDBJ databases">
        <title>Taxonomy of Aspergillus series Nigri: significant species reduction supported by multi-species coalescent approaches.</title>
        <authorList>
            <person name="Bian C."/>
            <person name="Kusuya Y."/>
            <person name="Sklenar F."/>
            <person name="D'hooge E."/>
            <person name="Yaguchi T."/>
            <person name="Takahashi H."/>
            <person name="Hubka V."/>
        </authorList>
    </citation>
    <scope>NUCLEOTIDE SEQUENCE</scope>
    <source>
        <strain evidence="8">CBS 733.88</strain>
    </source>
</reference>
<evidence type="ECO:0000256" key="2">
    <source>
        <dbReference type="ARBA" id="ARBA00023015"/>
    </source>
</evidence>
<evidence type="ECO:0000313" key="8">
    <source>
        <dbReference type="EMBL" id="GKZ21584.1"/>
    </source>
</evidence>
<evidence type="ECO:0000256" key="6">
    <source>
        <dbReference type="SAM" id="MobiDB-lite"/>
    </source>
</evidence>
<evidence type="ECO:0000256" key="3">
    <source>
        <dbReference type="ARBA" id="ARBA00023125"/>
    </source>
</evidence>
<dbReference type="SMART" id="SM00066">
    <property type="entry name" value="GAL4"/>
    <property type="match status" value="1"/>
</dbReference>